<evidence type="ECO:0000256" key="1">
    <source>
        <dbReference type="ARBA" id="ARBA00022485"/>
    </source>
</evidence>
<protein>
    <submittedName>
        <fullName evidence="2">Uncharacterized protein</fullName>
    </submittedName>
</protein>
<keyword evidence="1" id="KW-0408">Iron</keyword>
<sequence length="109" mass="12712">APYYIFQCRPALGNRVYSVPIEQGYEVFEQAISKVSGLAKRARFVISHSSGKVEMVGMTEEVAYFRYHRAARDEDSGHFMAFRRNPSAYWLDDYSEIIQDYPVNMPYRL</sequence>
<name>X1H8Z1_9ZZZZ</name>
<dbReference type="EMBL" id="BARU01015287">
    <property type="protein sequence ID" value="GAH50319.1"/>
    <property type="molecule type" value="Genomic_DNA"/>
</dbReference>
<organism evidence="2">
    <name type="scientific">marine sediment metagenome</name>
    <dbReference type="NCBI Taxonomy" id="412755"/>
    <lineage>
        <taxon>unclassified sequences</taxon>
        <taxon>metagenomes</taxon>
        <taxon>ecological metagenomes</taxon>
    </lineage>
</organism>
<comment type="caution">
    <text evidence="2">The sequence shown here is derived from an EMBL/GenBank/DDBJ whole genome shotgun (WGS) entry which is preliminary data.</text>
</comment>
<keyword evidence="1" id="KW-0004">4Fe-4S</keyword>
<dbReference type="PANTHER" id="PTHR30538">
    <property type="entry name" value="LYSINE 2,3-AMINOMUTASE-RELATED"/>
    <property type="match status" value="1"/>
</dbReference>
<feature type="non-terminal residue" evidence="2">
    <location>
        <position position="109"/>
    </location>
</feature>
<keyword evidence="1" id="KW-0411">Iron-sulfur</keyword>
<dbReference type="InterPro" id="IPR003739">
    <property type="entry name" value="Lys_aminomutase/Glu_NH3_mut"/>
</dbReference>
<reference evidence="2" key="1">
    <citation type="journal article" date="2014" name="Front. Microbiol.">
        <title>High frequency of phylogenetically diverse reductive dehalogenase-homologous genes in deep subseafloor sedimentary metagenomes.</title>
        <authorList>
            <person name="Kawai M."/>
            <person name="Futagami T."/>
            <person name="Toyoda A."/>
            <person name="Takaki Y."/>
            <person name="Nishi S."/>
            <person name="Hori S."/>
            <person name="Arai W."/>
            <person name="Tsubouchi T."/>
            <person name="Morono Y."/>
            <person name="Uchiyama I."/>
            <person name="Ito T."/>
            <person name="Fujiyama A."/>
            <person name="Inagaki F."/>
            <person name="Takami H."/>
        </authorList>
    </citation>
    <scope>NUCLEOTIDE SEQUENCE</scope>
    <source>
        <strain evidence="2">Expedition CK06-06</strain>
    </source>
</reference>
<evidence type="ECO:0000313" key="2">
    <source>
        <dbReference type="EMBL" id="GAH50319.1"/>
    </source>
</evidence>
<keyword evidence="1" id="KW-0479">Metal-binding</keyword>
<gene>
    <name evidence="2" type="ORF">S03H2_26394</name>
</gene>
<dbReference type="PANTHER" id="PTHR30538:SF0">
    <property type="entry name" value="L-LYSINE 2,3-AMINOMUTASE AQ_1632-RELATED"/>
    <property type="match status" value="1"/>
</dbReference>
<feature type="non-terminal residue" evidence="2">
    <location>
        <position position="1"/>
    </location>
</feature>
<dbReference type="InterPro" id="IPR013785">
    <property type="entry name" value="Aldolase_TIM"/>
</dbReference>
<dbReference type="AlphaFoldDB" id="X1H8Z1"/>
<accession>X1H8Z1</accession>
<proteinExistence type="predicted"/>
<dbReference type="GO" id="GO:0051539">
    <property type="term" value="F:4 iron, 4 sulfur cluster binding"/>
    <property type="evidence" value="ECO:0007669"/>
    <property type="project" value="UniProtKB-KW"/>
</dbReference>
<dbReference type="Gene3D" id="3.20.20.70">
    <property type="entry name" value="Aldolase class I"/>
    <property type="match status" value="1"/>
</dbReference>